<dbReference type="AlphaFoldDB" id="X0X2J1"/>
<dbReference type="EMBL" id="BARS01034169">
    <property type="protein sequence ID" value="GAG19211.1"/>
    <property type="molecule type" value="Genomic_DNA"/>
</dbReference>
<dbReference type="SUPFAM" id="SSF52540">
    <property type="entry name" value="P-loop containing nucleoside triphosphate hydrolases"/>
    <property type="match status" value="1"/>
</dbReference>
<reference evidence="5" key="1">
    <citation type="journal article" date="2014" name="Front. Microbiol.">
        <title>High frequency of phylogenetically diverse reductive dehalogenase-homologous genes in deep subseafloor sedimentary metagenomes.</title>
        <authorList>
            <person name="Kawai M."/>
            <person name="Futagami T."/>
            <person name="Toyoda A."/>
            <person name="Takaki Y."/>
            <person name="Nishi S."/>
            <person name="Hori S."/>
            <person name="Arai W."/>
            <person name="Tsubouchi T."/>
            <person name="Morono Y."/>
            <person name="Uchiyama I."/>
            <person name="Ito T."/>
            <person name="Fujiyama A."/>
            <person name="Inagaki F."/>
            <person name="Takami H."/>
        </authorList>
    </citation>
    <scope>NUCLEOTIDE SEQUENCE</scope>
    <source>
        <strain evidence="5">Expedition CK06-06</strain>
    </source>
</reference>
<comment type="caution">
    <text evidence="5">The sequence shown here is derived from an EMBL/GenBank/DDBJ whole genome shotgun (WGS) entry which is preliminary data.</text>
</comment>
<protein>
    <recommendedName>
        <fullName evidence="4">Oligopeptide/dipeptide ABC transporter C-terminal domain-containing protein</fullName>
    </recommendedName>
</protein>
<keyword evidence="2" id="KW-0547">Nucleotide-binding</keyword>
<dbReference type="PANTHER" id="PTHR43067">
    <property type="entry name" value="OLIGOPEPTIDE/DIPEPTIDE ABC TRANSPORTER, ATPASE SUBUNIT"/>
    <property type="match status" value="1"/>
</dbReference>
<keyword evidence="1" id="KW-0813">Transport</keyword>
<keyword evidence="3" id="KW-0067">ATP-binding</keyword>
<evidence type="ECO:0000256" key="1">
    <source>
        <dbReference type="ARBA" id="ARBA00022448"/>
    </source>
</evidence>
<dbReference type="InterPro" id="IPR027417">
    <property type="entry name" value="P-loop_NTPase"/>
</dbReference>
<accession>X0X2J1</accession>
<sequence>ALSTDPELLIADEPGTSLDVTIQDQVLRLLHELVVRKGTSVILITHTLGVVRQVTDRVYVMYAGRMVEVAPTRELFTNPFHPYTQGLMESVPRLTGGGVTTGIPGRIPSYLNPPEGCRFHTRCTHVMERCKIKNPPFFTTNEEHKVACFLFDQKVNQRKKETAAQ</sequence>
<dbReference type="GO" id="GO:0005524">
    <property type="term" value="F:ATP binding"/>
    <property type="evidence" value="ECO:0007669"/>
    <property type="project" value="UniProtKB-KW"/>
</dbReference>
<proteinExistence type="predicted"/>
<dbReference type="Pfam" id="PF08352">
    <property type="entry name" value="oligo_HPY"/>
    <property type="match status" value="1"/>
</dbReference>
<feature type="non-terminal residue" evidence="5">
    <location>
        <position position="1"/>
    </location>
</feature>
<dbReference type="InterPro" id="IPR013563">
    <property type="entry name" value="Oligopep_ABC_C"/>
</dbReference>
<dbReference type="PANTHER" id="PTHR43067:SF3">
    <property type="entry name" value="MALTOSE ABC TRANSPORTER, ATP-BINDING PROTEIN"/>
    <property type="match status" value="1"/>
</dbReference>
<name>X0X2J1_9ZZZZ</name>
<organism evidence="5">
    <name type="scientific">marine sediment metagenome</name>
    <dbReference type="NCBI Taxonomy" id="412755"/>
    <lineage>
        <taxon>unclassified sequences</taxon>
        <taxon>metagenomes</taxon>
        <taxon>ecological metagenomes</taxon>
    </lineage>
</organism>
<evidence type="ECO:0000256" key="2">
    <source>
        <dbReference type="ARBA" id="ARBA00022741"/>
    </source>
</evidence>
<dbReference type="Gene3D" id="3.40.50.300">
    <property type="entry name" value="P-loop containing nucleotide triphosphate hydrolases"/>
    <property type="match status" value="1"/>
</dbReference>
<evidence type="ECO:0000256" key="3">
    <source>
        <dbReference type="ARBA" id="ARBA00022840"/>
    </source>
</evidence>
<evidence type="ECO:0000313" key="5">
    <source>
        <dbReference type="EMBL" id="GAG19211.1"/>
    </source>
</evidence>
<dbReference type="GO" id="GO:0015833">
    <property type="term" value="P:peptide transport"/>
    <property type="evidence" value="ECO:0007669"/>
    <property type="project" value="InterPro"/>
</dbReference>
<feature type="domain" description="Oligopeptide/dipeptide ABC transporter C-terminal" evidence="4">
    <location>
        <begin position="67"/>
        <end position="130"/>
    </location>
</feature>
<dbReference type="NCBIfam" id="TIGR01727">
    <property type="entry name" value="oligo_HPY"/>
    <property type="match status" value="1"/>
</dbReference>
<gene>
    <name evidence="5" type="ORF">S01H1_52829</name>
</gene>
<evidence type="ECO:0000259" key="4">
    <source>
        <dbReference type="Pfam" id="PF08352"/>
    </source>
</evidence>